<evidence type="ECO:0000256" key="2">
    <source>
        <dbReference type="ARBA" id="ARBA00022801"/>
    </source>
</evidence>
<proteinExistence type="inferred from homology"/>
<evidence type="ECO:0000259" key="5">
    <source>
        <dbReference type="PROSITE" id="PS51462"/>
    </source>
</evidence>
<dbReference type="PROSITE" id="PS51462">
    <property type="entry name" value="NUDIX"/>
    <property type="match status" value="1"/>
</dbReference>
<comment type="cofactor">
    <cofactor evidence="1">
        <name>Mg(2+)</name>
        <dbReference type="ChEBI" id="CHEBI:18420"/>
    </cofactor>
</comment>
<feature type="domain" description="Nudix hydrolase" evidence="5">
    <location>
        <begin position="80"/>
        <end position="213"/>
    </location>
</feature>
<evidence type="ECO:0000256" key="3">
    <source>
        <dbReference type="ARBA" id="ARBA00022842"/>
    </source>
</evidence>
<gene>
    <name evidence="6" type="ORF">C8N47_102280</name>
</gene>
<dbReference type="Gene3D" id="3.90.79.10">
    <property type="entry name" value="Nucleoside Triphosphate Pyrophosphohydrolase"/>
    <property type="match status" value="1"/>
</dbReference>
<dbReference type="GO" id="GO:0016787">
    <property type="term" value="F:hydrolase activity"/>
    <property type="evidence" value="ECO:0007669"/>
    <property type="project" value="UniProtKB-KW"/>
</dbReference>
<comment type="similarity">
    <text evidence="4">Belongs to the Nudix hydrolase family.</text>
</comment>
<accession>A0A2T5C5V7</accession>
<keyword evidence="2 4" id="KW-0378">Hydrolase</keyword>
<dbReference type="OrthoDB" id="9816289at2"/>
<sequence length="216" mass="24535">MFFLNTAQMYKVFFNECLILLQPENKNLRSGNIEQVIDIERVSSFMALLESLDGAKCVEEPVFNCLIKSELIEAVISSMVQLPAAGGLVRNPAGEILFIKRFGRWDLPKGKIEKGERVEDAAVREVEEECGIRQLKLVKQLPSTFHIYRSPYLAGPDNWVWKETSWFEMRYDGGETLVPQTEEDITEVAWFAPDALAPVYASTYGNLKLLLGDYFA</sequence>
<dbReference type="PRINTS" id="PR00502">
    <property type="entry name" value="NUDIXFAMILY"/>
</dbReference>
<dbReference type="PANTHER" id="PTHR43046">
    <property type="entry name" value="GDP-MANNOSE MANNOSYL HYDROLASE"/>
    <property type="match status" value="1"/>
</dbReference>
<dbReference type="AlphaFoldDB" id="A0A2T5C5V7"/>
<dbReference type="Proteomes" id="UP000243525">
    <property type="component" value="Unassembled WGS sequence"/>
</dbReference>
<name>A0A2T5C5V7_9BACT</name>
<dbReference type="InterPro" id="IPR020476">
    <property type="entry name" value="Nudix_hydrolase"/>
</dbReference>
<dbReference type="InterPro" id="IPR015797">
    <property type="entry name" value="NUDIX_hydrolase-like_dom_sf"/>
</dbReference>
<dbReference type="EMBL" id="QAAD01000002">
    <property type="protein sequence ID" value="PTN10295.1"/>
    <property type="molecule type" value="Genomic_DNA"/>
</dbReference>
<reference evidence="6 7" key="1">
    <citation type="submission" date="2018-04" db="EMBL/GenBank/DDBJ databases">
        <title>Genomic Encyclopedia of Archaeal and Bacterial Type Strains, Phase II (KMG-II): from individual species to whole genera.</title>
        <authorList>
            <person name="Goeker M."/>
        </authorList>
    </citation>
    <scope>NUCLEOTIDE SEQUENCE [LARGE SCALE GENOMIC DNA]</scope>
    <source>
        <strain evidence="6 7">DSM 28823</strain>
    </source>
</reference>
<dbReference type="InterPro" id="IPR020084">
    <property type="entry name" value="NUDIX_hydrolase_CS"/>
</dbReference>
<dbReference type="SUPFAM" id="SSF55811">
    <property type="entry name" value="Nudix"/>
    <property type="match status" value="1"/>
</dbReference>
<keyword evidence="7" id="KW-1185">Reference proteome</keyword>
<protein>
    <submittedName>
        <fullName evidence="6">ADP-ribose pyrophosphatase YjhB (NUDIX family)</fullName>
    </submittedName>
</protein>
<dbReference type="InterPro" id="IPR000086">
    <property type="entry name" value="NUDIX_hydrolase_dom"/>
</dbReference>
<dbReference type="CDD" id="cd03673">
    <property type="entry name" value="NUDIX_Ap6A_hydrolase"/>
    <property type="match status" value="1"/>
</dbReference>
<keyword evidence="3" id="KW-0460">Magnesium</keyword>
<evidence type="ECO:0000313" key="7">
    <source>
        <dbReference type="Proteomes" id="UP000243525"/>
    </source>
</evidence>
<dbReference type="PANTHER" id="PTHR43046:SF12">
    <property type="entry name" value="GDP-MANNOSE MANNOSYL HYDROLASE"/>
    <property type="match status" value="1"/>
</dbReference>
<comment type="caution">
    <text evidence="6">The sequence shown here is derived from an EMBL/GenBank/DDBJ whole genome shotgun (WGS) entry which is preliminary data.</text>
</comment>
<dbReference type="PROSITE" id="PS00893">
    <property type="entry name" value="NUDIX_BOX"/>
    <property type="match status" value="1"/>
</dbReference>
<organism evidence="6 7">
    <name type="scientific">Mangrovibacterium marinum</name>
    <dbReference type="NCBI Taxonomy" id="1639118"/>
    <lineage>
        <taxon>Bacteria</taxon>
        <taxon>Pseudomonadati</taxon>
        <taxon>Bacteroidota</taxon>
        <taxon>Bacteroidia</taxon>
        <taxon>Marinilabiliales</taxon>
        <taxon>Prolixibacteraceae</taxon>
        <taxon>Mangrovibacterium</taxon>
    </lineage>
</organism>
<evidence type="ECO:0000313" key="6">
    <source>
        <dbReference type="EMBL" id="PTN10295.1"/>
    </source>
</evidence>
<evidence type="ECO:0000256" key="4">
    <source>
        <dbReference type="RuleBase" id="RU003476"/>
    </source>
</evidence>
<evidence type="ECO:0000256" key="1">
    <source>
        <dbReference type="ARBA" id="ARBA00001946"/>
    </source>
</evidence>
<dbReference type="Pfam" id="PF00293">
    <property type="entry name" value="NUDIX"/>
    <property type="match status" value="1"/>
</dbReference>